<gene>
    <name evidence="2" type="ORF">M0R89_17780</name>
</gene>
<dbReference type="SUPFAM" id="SSF88713">
    <property type="entry name" value="Glycoside hydrolase/deacetylase"/>
    <property type="match status" value="1"/>
</dbReference>
<evidence type="ECO:0000313" key="3">
    <source>
        <dbReference type="Proteomes" id="UP000830729"/>
    </source>
</evidence>
<reference evidence="2 3" key="1">
    <citation type="submission" date="2022-04" db="EMBL/GenBank/DDBJ databases">
        <title>Diverse halophilic archaea isolated from saline environments.</title>
        <authorList>
            <person name="Cui H.-L."/>
        </authorList>
    </citation>
    <scope>NUCLEOTIDE SEQUENCE [LARGE SCALE GENOMIC DNA]</scope>
    <source>
        <strain evidence="2 3">XZYJT49</strain>
    </source>
</reference>
<dbReference type="Proteomes" id="UP000830729">
    <property type="component" value="Chromosome"/>
</dbReference>
<dbReference type="GO" id="GO:0005975">
    <property type="term" value="P:carbohydrate metabolic process"/>
    <property type="evidence" value="ECO:0007669"/>
    <property type="project" value="InterPro"/>
</dbReference>
<dbReference type="RefSeq" id="WP_248650416.1">
    <property type="nucleotide sequence ID" value="NZ_CP096659.1"/>
</dbReference>
<sequence length="374" mass="42146">MPDECDFERDSEDDVYADPRVAGSPRAVADSEFALLLTHDVDRPYKTVQSAYHAIEHRDPRQLTDLLPGNNPWWQFEEMMELEESLGVRSAFYFLREKHLLERPPSDWLDPFYWVEQFGRYEIETPEMLDVLDRLHEGGWEVGLHGSYDSYDDPDRLRTEKTALEAALGREVVGGRQHHLNRGPETWDHHRDIGLRYDASPGSSETFGFDRYLPARPFGDDFVVFPLTVMECALPDPGEEFAAAWAECEALLSEAAENGAVMSALWHPRLFTEADFPGYRRLYRELVESALEMGAWVGAPRDYYELMAHPDPDGAAESDADGASADRRDGDPPTGRGGSQSVDFTAGPGDRTDLRPRQVGDNKVKTGTNTESTG</sequence>
<evidence type="ECO:0000256" key="1">
    <source>
        <dbReference type="SAM" id="MobiDB-lite"/>
    </source>
</evidence>
<protein>
    <submittedName>
        <fullName evidence="2">Polysaccharide deacetylase family protein</fullName>
    </submittedName>
</protein>
<dbReference type="GeneID" id="72187089"/>
<accession>A0A8U0HTN6</accession>
<proteinExistence type="predicted"/>
<feature type="compositionally biased region" description="Polar residues" evidence="1">
    <location>
        <begin position="365"/>
        <end position="374"/>
    </location>
</feature>
<organism evidence="2 3">
    <name type="scientific">Halorussus limi</name>
    <dbReference type="NCBI Taxonomy" id="2938695"/>
    <lineage>
        <taxon>Archaea</taxon>
        <taxon>Methanobacteriati</taxon>
        <taxon>Methanobacteriota</taxon>
        <taxon>Stenosarchaea group</taxon>
        <taxon>Halobacteria</taxon>
        <taxon>Halobacteriales</taxon>
        <taxon>Haladaptataceae</taxon>
        <taxon>Halorussus</taxon>
    </lineage>
</organism>
<dbReference type="InterPro" id="IPR011330">
    <property type="entry name" value="Glyco_hydro/deAcase_b/a-brl"/>
</dbReference>
<dbReference type="Gene3D" id="3.20.20.370">
    <property type="entry name" value="Glycoside hydrolase/deacetylase"/>
    <property type="match status" value="1"/>
</dbReference>
<dbReference type="CDD" id="cd10931">
    <property type="entry name" value="CE4_u7"/>
    <property type="match status" value="1"/>
</dbReference>
<feature type="region of interest" description="Disordered" evidence="1">
    <location>
        <begin position="308"/>
        <end position="374"/>
    </location>
</feature>
<dbReference type="KEGG" id="halx:M0R89_17780"/>
<evidence type="ECO:0000313" key="2">
    <source>
        <dbReference type="EMBL" id="UPV74370.1"/>
    </source>
</evidence>
<feature type="compositionally biased region" description="Basic and acidic residues" evidence="1">
    <location>
        <begin position="350"/>
        <end position="364"/>
    </location>
</feature>
<keyword evidence="3" id="KW-1185">Reference proteome</keyword>
<dbReference type="EMBL" id="CP096659">
    <property type="protein sequence ID" value="UPV74370.1"/>
    <property type="molecule type" value="Genomic_DNA"/>
</dbReference>
<dbReference type="AlphaFoldDB" id="A0A8U0HTN6"/>
<name>A0A8U0HTN6_9EURY</name>